<keyword evidence="2" id="KW-0732">Signal</keyword>
<evidence type="ECO:0008006" key="5">
    <source>
        <dbReference type="Google" id="ProtNLM"/>
    </source>
</evidence>
<evidence type="ECO:0000313" key="3">
    <source>
        <dbReference type="EMBL" id="MFB9779600.1"/>
    </source>
</evidence>
<protein>
    <recommendedName>
        <fullName evidence="5">WD40-like Beta Propeller Repeat</fullName>
    </recommendedName>
</protein>
<dbReference type="Proteomes" id="UP001589587">
    <property type="component" value="Unassembled WGS sequence"/>
</dbReference>
<dbReference type="PROSITE" id="PS51257">
    <property type="entry name" value="PROKAR_LIPOPROTEIN"/>
    <property type="match status" value="1"/>
</dbReference>
<proteinExistence type="predicted"/>
<reference evidence="3 4" key="1">
    <citation type="submission" date="2024-09" db="EMBL/GenBank/DDBJ databases">
        <authorList>
            <person name="Sun Q."/>
            <person name="Mori K."/>
        </authorList>
    </citation>
    <scope>NUCLEOTIDE SEQUENCE [LARGE SCALE GENOMIC DNA]</scope>
    <source>
        <strain evidence="3 4">JCM 11411</strain>
    </source>
</reference>
<feature type="region of interest" description="Disordered" evidence="1">
    <location>
        <begin position="192"/>
        <end position="236"/>
    </location>
</feature>
<evidence type="ECO:0000256" key="2">
    <source>
        <dbReference type="SAM" id="SignalP"/>
    </source>
</evidence>
<keyword evidence="4" id="KW-1185">Reference proteome</keyword>
<name>A0ABV5XAV7_9NOCA</name>
<sequence>MNSRWTTRAVTAAITVTLLGATSACSTPGSAAPESAPAATRPAVPGAPAITLPSFWDGRSGGVFEFSSSKTVYTPEAVLTIGSAKTPVLWSWDGQSTALAPASTGDSAIEDSYIFDRDGQWLLATLWRGTVPAVGDTPAGSKVTLNISTWNSKGETLFQGPVDKIDVSLDQSAPWSASGGMLVRGAGLAEKSFGDPRDVQISPLTGQVSRGPERDQGDSDAPFSADNGRSGTNPNLMIEHAGAAAPWRITNTTTGAVTDLPTMDPCEPTSTPTTLVSSFDGRYLAFGRNVIDSKDGTAACLDGGGSANLTAITSGGVGYGTDTRNGKNATVSYDFARAETTQPNEQAIAPVFVGPDDVAVVAGSATNGAFSVYRTAE</sequence>
<evidence type="ECO:0000313" key="4">
    <source>
        <dbReference type="Proteomes" id="UP001589587"/>
    </source>
</evidence>
<accession>A0ABV5XAV7</accession>
<feature type="signal peptide" evidence="2">
    <location>
        <begin position="1"/>
        <end position="31"/>
    </location>
</feature>
<comment type="caution">
    <text evidence="3">The sequence shown here is derived from an EMBL/GenBank/DDBJ whole genome shotgun (WGS) entry which is preliminary data.</text>
</comment>
<gene>
    <name evidence="3" type="ORF">ACFFQ6_07895</name>
</gene>
<dbReference type="RefSeq" id="WP_378374275.1">
    <property type="nucleotide sequence ID" value="NZ_JBHMAS010000006.1"/>
</dbReference>
<feature type="chain" id="PRO_5047223692" description="WD40-like Beta Propeller Repeat" evidence="2">
    <location>
        <begin position="32"/>
        <end position="377"/>
    </location>
</feature>
<evidence type="ECO:0000256" key="1">
    <source>
        <dbReference type="SAM" id="MobiDB-lite"/>
    </source>
</evidence>
<organism evidence="3 4">
    <name type="scientific">Rhodococcus baikonurensis</name>
    <dbReference type="NCBI Taxonomy" id="172041"/>
    <lineage>
        <taxon>Bacteria</taxon>
        <taxon>Bacillati</taxon>
        <taxon>Actinomycetota</taxon>
        <taxon>Actinomycetes</taxon>
        <taxon>Mycobacteriales</taxon>
        <taxon>Nocardiaceae</taxon>
        <taxon>Rhodococcus</taxon>
        <taxon>Rhodococcus erythropolis group</taxon>
    </lineage>
</organism>
<dbReference type="EMBL" id="JBHMAS010000006">
    <property type="protein sequence ID" value="MFB9779600.1"/>
    <property type="molecule type" value="Genomic_DNA"/>
</dbReference>